<sequence>MAPSSEIKFSVRYGLGEYLGIVKEHAFDTADALRELRGFKRKLSLFFLQSFATVMFLYKSARVGQCDFTINSESVTRQSKSATGSVSWSKVKIIHSYNLGYLIELESGAMPIPYRVLSDIQRDHFLKSSQEI</sequence>
<proteinExistence type="predicted"/>
<evidence type="ECO:0000313" key="1">
    <source>
        <dbReference type="EMBL" id="GGF86085.1"/>
    </source>
</evidence>
<name>A0A917CGJ7_9GAMM</name>
<dbReference type="RefSeq" id="WP_188363985.1">
    <property type="nucleotide sequence ID" value="NZ_BAABJF010000011.1"/>
</dbReference>
<dbReference type="Proteomes" id="UP000605253">
    <property type="component" value="Unassembled WGS sequence"/>
</dbReference>
<gene>
    <name evidence="1" type="ORF">GCM10011365_03950</name>
</gene>
<accession>A0A917CGJ7</accession>
<organism evidence="1 2">
    <name type="scientific">Marinicella pacifica</name>
    <dbReference type="NCBI Taxonomy" id="1171543"/>
    <lineage>
        <taxon>Bacteria</taxon>
        <taxon>Pseudomonadati</taxon>
        <taxon>Pseudomonadota</taxon>
        <taxon>Gammaproteobacteria</taxon>
        <taxon>Lysobacterales</taxon>
        <taxon>Marinicellaceae</taxon>
        <taxon>Marinicella</taxon>
    </lineage>
</organism>
<comment type="caution">
    <text evidence="1">The sequence shown here is derived from an EMBL/GenBank/DDBJ whole genome shotgun (WGS) entry which is preliminary data.</text>
</comment>
<dbReference type="EMBL" id="BMEO01000001">
    <property type="protein sequence ID" value="GGF86085.1"/>
    <property type="molecule type" value="Genomic_DNA"/>
</dbReference>
<protein>
    <submittedName>
        <fullName evidence="1">Uncharacterized protein</fullName>
    </submittedName>
</protein>
<evidence type="ECO:0000313" key="2">
    <source>
        <dbReference type="Proteomes" id="UP000605253"/>
    </source>
</evidence>
<dbReference type="AlphaFoldDB" id="A0A917CGJ7"/>
<reference evidence="1" key="2">
    <citation type="submission" date="2020-09" db="EMBL/GenBank/DDBJ databases">
        <authorList>
            <person name="Sun Q."/>
            <person name="Zhou Y."/>
        </authorList>
    </citation>
    <scope>NUCLEOTIDE SEQUENCE</scope>
    <source>
        <strain evidence="1">CGMCC 1.12181</strain>
    </source>
</reference>
<reference evidence="1" key="1">
    <citation type="journal article" date="2014" name="Int. J. Syst. Evol. Microbiol.">
        <title>Complete genome sequence of Corynebacterium casei LMG S-19264T (=DSM 44701T), isolated from a smear-ripened cheese.</title>
        <authorList>
            <consortium name="US DOE Joint Genome Institute (JGI-PGF)"/>
            <person name="Walter F."/>
            <person name="Albersmeier A."/>
            <person name="Kalinowski J."/>
            <person name="Ruckert C."/>
        </authorList>
    </citation>
    <scope>NUCLEOTIDE SEQUENCE</scope>
    <source>
        <strain evidence="1">CGMCC 1.12181</strain>
    </source>
</reference>
<keyword evidence="2" id="KW-1185">Reference proteome</keyword>